<evidence type="ECO:0000256" key="6">
    <source>
        <dbReference type="SAM" id="Phobius"/>
    </source>
</evidence>
<feature type="domain" description="Thioredoxin" evidence="7">
    <location>
        <begin position="57"/>
        <end position="195"/>
    </location>
</feature>
<protein>
    <submittedName>
        <fullName evidence="8">TlpA family protein disulfide reductase</fullName>
    </submittedName>
</protein>
<comment type="subcellular location">
    <subcellularLocation>
        <location evidence="1">Cell envelope</location>
    </subcellularLocation>
</comment>
<dbReference type="Pfam" id="PF08534">
    <property type="entry name" value="Redoxin"/>
    <property type="match status" value="1"/>
</dbReference>
<evidence type="ECO:0000256" key="3">
    <source>
        <dbReference type="ARBA" id="ARBA00022968"/>
    </source>
</evidence>
<keyword evidence="5" id="KW-0676">Redox-active center</keyword>
<keyword evidence="6" id="KW-0472">Membrane</keyword>
<dbReference type="InterPro" id="IPR013766">
    <property type="entry name" value="Thioredoxin_domain"/>
</dbReference>
<keyword evidence="6" id="KW-1133">Transmembrane helix</keyword>
<dbReference type="Proteomes" id="UP000606870">
    <property type="component" value="Unassembled WGS sequence"/>
</dbReference>
<keyword evidence="3" id="KW-0735">Signal-anchor</keyword>
<dbReference type="PANTHER" id="PTHR42852">
    <property type="entry name" value="THIOL:DISULFIDE INTERCHANGE PROTEIN DSBE"/>
    <property type="match status" value="1"/>
</dbReference>
<keyword evidence="6" id="KW-0812">Transmembrane</keyword>
<evidence type="ECO:0000256" key="5">
    <source>
        <dbReference type="ARBA" id="ARBA00023284"/>
    </source>
</evidence>
<dbReference type="CDD" id="cd02966">
    <property type="entry name" value="TlpA_like_family"/>
    <property type="match status" value="1"/>
</dbReference>
<dbReference type="PANTHER" id="PTHR42852:SF6">
    <property type="entry name" value="THIOL:DISULFIDE INTERCHANGE PROTEIN DSBE"/>
    <property type="match status" value="1"/>
</dbReference>
<name>A0ABR6VLL4_9FIRM</name>
<keyword evidence="2" id="KW-0201">Cytochrome c-type biogenesis</keyword>
<dbReference type="InterPro" id="IPR036249">
    <property type="entry name" value="Thioredoxin-like_sf"/>
</dbReference>
<evidence type="ECO:0000313" key="9">
    <source>
        <dbReference type="Proteomes" id="UP000606870"/>
    </source>
</evidence>
<evidence type="ECO:0000256" key="1">
    <source>
        <dbReference type="ARBA" id="ARBA00004196"/>
    </source>
</evidence>
<dbReference type="RefSeq" id="WP_186504270.1">
    <property type="nucleotide sequence ID" value="NZ_JACOGK010000037.1"/>
</dbReference>
<dbReference type="Gene3D" id="3.40.30.10">
    <property type="entry name" value="Glutaredoxin"/>
    <property type="match status" value="1"/>
</dbReference>
<dbReference type="InterPro" id="IPR050553">
    <property type="entry name" value="Thioredoxin_ResA/DsbE_sf"/>
</dbReference>
<accession>A0ABR6VLL4</accession>
<comment type="caution">
    <text evidence="8">The sequence shown here is derived from an EMBL/GenBank/DDBJ whole genome shotgun (WGS) entry which is preliminary data.</text>
</comment>
<dbReference type="InterPro" id="IPR013740">
    <property type="entry name" value="Redoxin"/>
</dbReference>
<proteinExistence type="predicted"/>
<dbReference type="EMBL" id="JACOGK010000037">
    <property type="protein sequence ID" value="MBC3537697.1"/>
    <property type="molecule type" value="Genomic_DNA"/>
</dbReference>
<keyword evidence="9" id="KW-1185">Reference proteome</keyword>
<evidence type="ECO:0000256" key="4">
    <source>
        <dbReference type="ARBA" id="ARBA00023157"/>
    </source>
</evidence>
<gene>
    <name evidence="8" type="ORF">H8J70_10635</name>
</gene>
<organism evidence="8 9">
    <name type="scientific">Megasphaera hominis</name>
    <dbReference type="NCBI Taxonomy" id="159836"/>
    <lineage>
        <taxon>Bacteria</taxon>
        <taxon>Bacillati</taxon>
        <taxon>Bacillota</taxon>
        <taxon>Negativicutes</taxon>
        <taxon>Veillonellales</taxon>
        <taxon>Veillonellaceae</taxon>
        <taxon>Megasphaera</taxon>
    </lineage>
</organism>
<evidence type="ECO:0000256" key="2">
    <source>
        <dbReference type="ARBA" id="ARBA00022748"/>
    </source>
</evidence>
<dbReference type="PROSITE" id="PS51352">
    <property type="entry name" value="THIOREDOXIN_2"/>
    <property type="match status" value="1"/>
</dbReference>
<keyword evidence="4" id="KW-1015">Disulfide bond</keyword>
<reference evidence="8 9" key="1">
    <citation type="submission" date="2020-08" db="EMBL/GenBank/DDBJ databases">
        <authorList>
            <person name="Liu C."/>
            <person name="Sun Q."/>
        </authorList>
    </citation>
    <scope>NUCLEOTIDE SEQUENCE [LARGE SCALE GENOMIC DNA]</scope>
    <source>
        <strain evidence="8 9">NSJ-59</strain>
    </source>
</reference>
<feature type="transmembrane region" description="Helical" evidence="6">
    <location>
        <begin position="20"/>
        <end position="36"/>
    </location>
</feature>
<evidence type="ECO:0000313" key="8">
    <source>
        <dbReference type="EMBL" id="MBC3537697.1"/>
    </source>
</evidence>
<sequence>MTIHAVRDWFNQLPARKKGVVVTALLCVLITIGYVPQRNPYVLQPSDFKEAQAAARPELEQLARNIPLVTADGQTVALRKLYNEKPVFVYFWLTWSDTAQAELPILEDLYKTYGHDVDFLIVCLDRDAHTRQKIAADWSYTMPLYFASMDSADTYNVYSVPMYYVIHQGGKILDIHKGGFNTRRLSYSLEEVKRN</sequence>
<dbReference type="SUPFAM" id="SSF52833">
    <property type="entry name" value="Thioredoxin-like"/>
    <property type="match status" value="1"/>
</dbReference>
<evidence type="ECO:0000259" key="7">
    <source>
        <dbReference type="PROSITE" id="PS51352"/>
    </source>
</evidence>